<accession>A0A8J2JPT1</accession>
<protein>
    <submittedName>
        <fullName evidence="1">Uncharacterized protein</fullName>
    </submittedName>
</protein>
<reference evidence="1" key="1">
    <citation type="submission" date="2021-06" db="EMBL/GenBank/DDBJ databases">
        <authorList>
            <person name="Hodson N. C."/>
            <person name="Mongue J. A."/>
            <person name="Jaron S. K."/>
        </authorList>
    </citation>
    <scope>NUCLEOTIDE SEQUENCE</scope>
</reference>
<feature type="non-terminal residue" evidence="1">
    <location>
        <position position="46"/>
    </location>
</feature>
<proteinExistence type="predicted"/>
<dbReference type="EMBL" id="CAJVCH010056067">
    <property type="protein sequence ID" value="CAG7718799.1"/>
    <property type="molecule type" value="Genomic_DNA"/>
</dbReference>
<sequence length="46" mass="5352">MCGTVVEDEVLQKRPENDFLGEMNHDVWIYKLQEAIDANIIKEVAF</sequence>
<comment type="caution">
    <text evidence="1">The sequence shown here is derived from an EMBL/GenBank/DDBJ whole genome shotgun (WGS) entry which is preliminary data.</text>
</comment>
<gene>
    <name evidence="1" type="ORF">AFUS01_LOCUS8168</name>
</gene>
<dbReference type="AlphaFoldDB" id="A0A8J2JPT1"/>
<evidence type="ECO:0000313" key="2">
    <source>
        <dbReference type="Proteomes" id="UP000708208"/>
    </source>
</evidence>
<dbReference type="Proteomes" id="UP000708208">
    <property type="component" value="Unassembled WGS sequence"/>
</dbReference>
<keyword evidence="2" id="KW-1185">Reference proteome</keyword>
<organism evidence="1 2">
    <name type="scientific">Allacma fusca</name>
    <dbReference type="NCBI Taxonomy" id="39272"/>
    <lineage>
        <taxon>Eukaryota</taxon>
        <taxon>Metazoa</taxon>
        <taxon>Ecdysozoa</taxon>
        <taxon>Arthropoda</taxon>
        <taxon>Hexapoda</taxon>
        <taxon>Collembola</taxon>
        <taxon>Symphypleona</taxon>
        <taxon>Sminthuridae</taxon>
        <taxon>Allacma</taxon>
    </lineage>
</organism>
<name>A0A8J2JPT1_9HEXA</name>
<evidence type="ECO:0000313" key="1">
    <source>
        <dbReference type="EMBL" id="CAG7718799.1"/>
    </source>
</evidence>